<dbReference type="EMBL" id="GHES01040815">
    <property type="protein sequence ID" value="MPA71374.1"/>
    <property type="molecule type" value="Transcribed_RNA"/>
</dbReference>
<name>A0A5B7BSA2_DAVIN</name>
<reference evidence="1" key="1">
    <citation type="submission" date="2019-08" db="EMBL/GenBank/DDBJ databases">
        <title>Reference gene set and small RNA set construction with multiple tissues from Davidia involucrata Baill.</title>
        <authorList>
            <person name="Yang H."/>
            <person name="Zhou C."/>
            <person name="Li G."/>
            <person name="Wang J."/>
            <person name="Gao P."/>
            <person name="Wang M."/>
            <person name="Wang R."/>
            <person name="Zhao Y."/>
        </authorList>
    </citation>
    <scope>NUCLEOTIDE SEQUENCE</scope>
    <source>
        <tissue evidence="1">Mixed with DoveR01_LX</tissue>
    </source>
</reference>
<protein>
    <submittedName>
        <fullName evidence="1">Uncharacterized protein</fullName>
    </submittedName>
</protein>
<dbReference type="AlphaFoldDB" id="A0A5B7BSA2"/>
<proteinExistence type="predicted"/>
<sequence length="305" mass="35120">MMKLLIDRYLPRNYLQILEDKYRPTWDSKQIVETKENNSKLENPKVSQIREDLPLAVNDCKEGIDDVSEEGHSNYSKDLSHEESMHFYGPDAKIETMEETMTEDYVQKSSIMIKTLLPTELLLVEERDLLKSTKTSSKIMNGLLLSGVKEEILICAFGQPMGGVCPETNNSLHSSTFSLQSTCDQAAFGNIFLNMPCRPVLEALNYDPFWLHVKNGYTISNILGWSNLLLFFPSDNYNSSFTRKYACERFNGYGKIRGHIHLVNSRMSFNQVGESNVGQILVFCYFRRFLIFVLILVRKVIIYLF</sequence>
<accession>A0A5B7BSA2</accession>
<evidence type="ECO:0000313" key="1">
    <source>
        <dbReference type="EMBL" id="MPA71374.1"/>
    </source>
</evidence>
<organism evidence="1">
    <name type="scientific">Davidia involucrata</name>
    <name type="common">Dove tree</name>
    <dbReference type="NCBI Taxonomy" id="16924"/>
    <lineage>
        <taxon>Eukaryota</taxon>
        <taxon>Viridiplantae</taxon>
        <taxon>Streptophyta</taxon>
        <taxon>Embryophyta</taxon>
        <taxon>Tracheophyta</taxon>
        <taxon>Spermatophyta</taxon>
        <taxon>Magnoliopsida</taxon>
        <taxon>eudicotyledons</taxon>
        <taxon>Gunneridae</taxon>
        <taxon>Pentapetalae</taxon>
        <taxon>asterids</taxon>
        <taxon>Cornales</taxon>
        <taxon>Nyssaceae</taxon>
        <taxon>Davidia</taxon>
    </lineage>
</organism>
<gene>
    <name evidence="1" type="ORF">Din_040815</name>
</gene>